<sequence>MTEIELQYLIKLHVDNERQGPGSTSHTLQALALSGFDINQSLQIADIGAGTGSATLPLLSHTASHVTAVDFLEPFLEKLSNRVQDYYPTAIEQGRLNLVNESMDSLTFDANQFDLIWSEGAIYNIGFKSGLHNWIKFLKPKGKMVVSEITWLTHTRPNAIETYWLDNYPEINTADHKIKEIFEAGFTLKGYFELPRECWVNNYYLPIERSLKKLESMVSDTSSESYLELMKLKSREQEEFALYQNYHEYYSYGVYIMQKA</sequence>
<dbReference type="RefSeq" id="WP_093322031.1">
    <property type="nucleotide sequence ID" value="NZ_FOHV01000035.1"/>
</dbReference>
<evidence type="ECO:0000313" key="2">
    <source>
        <dbReference type="EMBL" id="SET52763.1"/>
    </source>
</evidence>
<keyword evidence="3" id="KW-1185">Reference proteome</keyword>
<protein>
    <submittedName>
        <fullName evidence="2">Methyltransferase domain-containing protein</fullName>
    </submittedName>
</protein>
<dbReference type="GO" id="GO:0008168">
    <property type="term" value="F:methyltransferase activity"/>
    <property type="evidence" value="ECO:0007669"/>
    <property type="project" value="UniProtKB-KW"/>
</dbReference>
<dbReference type="STRING" id="1123402.SAMN02583745_02639"/>
<dbReference type="Proteomes" id="UP000242642">
    <property type="component" value="Unassembled WGS sequence"/>
</dbReference>
<dbReference type="OrthoDB" id="9808480at2"/>
<keyword evidence="2" id="KW-0808">Transferase</keyword>
<feature type="domain" description="Methyltransferase" evidence="1">
    <location>
        <begin position="44"/>
        <end position="142"/>
    </location>
</feature>
<dbReference type="GO" id="GO:0032259">
    <property type="term" value="P:methylation"/>
    <property type="evidence" value="ECO:0007669"/>
    <property type="project" value="UniProtKB-KW"/>
</dbReference>
<dbReference type="AlphaFoldDB" id="A0A1I0F4A3"/>
<accession>A0A1I0F4A3</accession>
<dbReference type="Pfam" id="PF13649">
    <property type="entry name" value="Methyltransf_25"/>
    <property type="match status" value="1"/>
</dbReference>
<dbReference type="InterPro" id="IPR029063">
    <property type="entry name" value="SAM-dependent_MTases_sf"/>
</dbReference>
<gene>
    <name evidence="2" type="ORF">SAMN02583745_02639</name>
</gene>
<evidence type="ECO:0000313" key="3">
    <source>
        <dbReference type="Proteomes" id="UP000242642"/>
    </source>
</evidence>
<organism evidence="2 3">
    <name type="scientific">Thorsellia anophelis DSM 18579</name>
    <dbReference type="NCBI Taxonomy" id="1123402"/>
    <lineage>
        <taxon>Bacteria</taxon>
        <taxon>Pseudomonadati</taxon>
        <taxon>Pseudomonadota</taxon>
        <taxon>Gammaproteobacteria</taxon>
        <taxon>Enterobacterales</taxon>
        <taxon>Thorselliaceae</taxon>
        <taxon>Thorsellia</taxon>
    </lineage>
</organism>
<dbReference type="SUPFAM" id="SSF53335">
    <property type="entry name" value="S-adenosyl-L-methionine-dependent methyltransferases"/>
    <property type="match status" value="1"/>
</dbReference>
<dbReference type="InterPro" id="IPR041698">
    <property type="entry name" value="Methyltransf_25"/>
</dbReference>
<dbReference type="EMBL" id="FOHV01000035">
    <property type="protein sequence ID" value="SET52763.1"/>
    <property type="molecule type" value="Genomic_DNA"/>
</dbReference>
<dbReference type="Gene3D" id="3.40.50.150">
    <property type="entry name" value="Vaccinia Virus protein VP39"/>
    <property type="match status" value="1"/>
</dbReference>
<reference evidence="3" key="1">
    <citation type="submission" date="2016-10" db="EMBL/GenBank/DDBJ databases">
        <authorList>
            <person name="Varghese N."/>
            <person name="Submissions S."/>
        </authorList>
    </citation>
    <scope>NUCLEOTIDE SEQUENCE [LARGE SCALE GENOMIC DNA]</scope>
    <source>
        <strain evidence="3">DSM 18579</strain>
    </source>
</reference>
<evidence type="ECO:0000259" key="1">
    <source>
        <dbReference type="Pfam" id="PF13649"/>
    </source>
</evidence>
<dbReference type="CDD" id="cd02440">
    <property type="entry name" value="AdoMet_MTases"/>
    <property type="match status" value="1"/>
</dbReference>
<name>A0A1I0F4A3_9GAMM</name>
<proteinExistence type="predicted"/>
<keyword evidence="2" id="KW-0489">Methyltransferase</keyword>